<dbReference type="InterPro" id="IPR014729">
    <property type="entry name" value="Rossmann-like_a/b/a_fold"/>
</dbReference>
<dbReference type="STRING" id="13706.A0A1X2HVA5"/>
<organism evidence="3 4">
    <name type="scientific">Syncephalastrum racemosum</name>
    <name type="common">Filamentous fungus</name>
    <dbReference type="NCBI Taxonomy" id="13706"/>
    <lineage>
        <taxon>Eukaryota</taxon>
        <taxon>Fungi</taxon>
        <taxon>Fungi incertae sedis</taxon>
        <taxon>Mucoromycota</taxon>
        <taxon>Mucoromycotina</taxon>
        <taxon>Mucoromycetes</taxon>
        <taxon>Mucorales</taxon>
        <taxon>Syncephalastraceae</taxon>
        <taxon>Syncephalastrum</taxon>
    </lineage>
</organism>
<dbReference type="PANTHER" id="PTHR46100">
    <property type="entry name" value="IMP2'P"/>
    <property type="match status" value="1"/>
</dbReference>
<proteinExistence type="predicted"/>
<protein>
    <recommendedName>
        <fullName evidence="2">UspA domain-containing protein</fullName>
    </recommendedName>
</protein>
<evidence type="ECO:0000313" key="3">
    <source>
        <dbReference type="EMBL" id="ORZ03499.1"/>
    </source>
</evidence>
<evidence type="ECO:0000256" key="1">
    <source>
        <dbReference type="SAM" id="MobiDB-lite"/>
    </source>
</evidence>
<gene>
    <name evidence="3" type="ORF">BCR43DRAFT_467106</name>
</gene>
<dbReference type="Pfam" id="PF00582">
    <property type="entry name" value="Usp"/>
    <property type="match status" value="1"/>
</dbReference>
<sequence length="360" mass="40462">MSGLSDANQHTATRLHKDHRKGDNHSKQSPHSYRHNVPKLHVNPPEPSTTEEPVKNPELAKRMDELNKVSERDMIVPPAEIVHPEPDHNQLHLGAPIEHDKVAEDKMHELEEAEMHELETTTERNRYIPYVPSHTPAASSRTSHSSTKKYHDRLIFSKEPVIVRHPDRWTVTQTYGECPEVAKAHYKPRAYLVACDFSHESTSAIEWAMGTMLRDGDEIHVVTVINADDNPDRSAEDVTTPLEELEKAARAVTGVAKNMLGKMLLFNIRLITAAIRGNIKDVLTDLIDELPLTMVICGCRGRGTMRGLLMGSVSTHLVHRSSVPVTVIRHKKHHKKSRKAPAEAPSLSESRSFVVPEIHV</sequence>
<evidence type="ECO:0000259" key="2">
    <source>
        <dbReference type="Pfam" id="PF00582"/>
    </source>
</evidence>
<dbReference type="EMBL" id="MCGN01000001">
    <property type="protein sequence ID" value="ORZ03499.1"/>
    <property type="molecule type" value="Genomic_DNA"/>
</dbReference>
<dbReference type="PANTHER" id="PTHR46100:SF4">
    <property type="entry name" value="USPA DOMAIN-CONTAINING PROTEIN"/>
    <property type="match status" value="1"/>
</dbReference>
<dbReference type="InParanoid" id="A0A1X2HVA5"/>
<comment type="caution">
    <text evidence="3">The sequence shown here is derived from an EMBL/GenBank/DDBJ whole genome shotgun (WGS) entry which is preliminary data.</text>
</comment>
<feature type="domain" description="UspA" evidence="2">
    <location>
        <begin position="192"/>
        <end position="329"/>
    </location>
</feature>
<dbReference type="InterPro" id="IPR006015">
    <property type="entry name" value="Universal_stress_UspA"/>
</dbReference>
<reference evidence="3 4" key="1">
    <citation type="submission" date="2016-07" db="EMBL/GenBank/DDBJ databases">
        <title>Pervasive Adenine N6-methylation of Active Genes in Fungi.</title>
        <authorList>
            <consortium name="DOE Joint Genome Institute"/>
            <person name="Mondo S.J."/>
            <person name="Dannebaum R.O."/>
            <person name="Kuo R.C."/>
            <person name="Labutti K."/>
            <person name="Haridas S."/>
            <person name="Kuo A."/>
            <person name="Salamov A."/>
            <person name="Ahrendt S.R."/>
            <person name="Lipzen A."/>
            <person name="Sullivan W."/>
            <person name="Andreopoulos W.B."/>
            <person name="Clum A."/>
            <person name="Lindquist E."/>
            <person name="Daum C."/>
            <person name="Ramamoorthy G.K."/>
            <person name="Gryganskyi A."/>
            <person name="Culley D."/>
            <person name="Magnuson J.K."/>
            <person name="James T.Y."/>
            <person name="O'Malley M.A."/>
            <person name="Stajich J.E."/>
            <person name="Spatafora J.W."/>
            <person name="Visel A."/>
            <person name="Grigoriev I.V."/>
        </authorList>
    </citation>
    <scope>NUCLEOTIDE SEQUENCE [LARGE SCALE GENOMIC DNA]</scope>
    <source>
        <strain evidence="3 4">NRRL 2496</strain>
    </source>
</reference>
<dbReference type="PRINTS" id="PR01438">
    <property type="entry name" value="UNVRSLSTRESS"/>
</dbReference>
<dbReference type="SUPFAM" id="SSF52402">
    <property type="entry name" value="Adenine nucleotide alpha hydrolases-like"/>
    <property type="match status" value="1"/>
</dbReference>
<dbReference type="Gene3D" id="3.40.50.620">
    <property type="entry name" value="HUPs"/>
    <property type="match status" value="1"/>
</dbReference>
<dbReference type="Proteomes" id="UP000242180">
    <property type="component" value="Unassembled WGS sequence"/>
</dbReference>
<dbReference type="CDD" id="cd23659">
    <property type="entry name" value="USP_At3g01520-like"/>
    <property type="match status" value="1"/>
</dbReference>
<evidence type="ECO:0000313" key="4">
    <source>
        <dbReference type="Proteomes" id="UP000242180"/>
    </source>
</evidence>
<dbReference type="AlphaFoldDB" id="A0A1X2HVA5"/>
<accession>A0A1X2HVA5</accession>
<name>A0A1X2HVA5_SYNRA</name>
<feature type="compositionally biased region" description="Polar residues" evidence="1">
    <location>
        <begin position="1"/>
        <end position="12"/>
    </location>
</feature>
<feature type="region of interest" description="Disordered" evidence="1">
    <location>
        <begin position="1"/>
        <end position="60"/>
    </location>
</feature>
<keyword evidence="4" id="KW-1185">Reference proteome</keyword>
<dbReference type="OMA" id="YKPRAYL"/>
<dbReference type="InterPro" id="IPR006016">
    <property type="entry name" value="UspA"/>
</dbReference>
<dbReference type="OrthoDB" id="843225at2759"/>